<comment type="similarity">
    <text evidence="1">Belongs to the esterase D family.</text>
</comment>
<evidence type="ECO:0000256" key="1">
    <source>
        <dbReference type="ARBA" id="ARBA00005622"/>
    </source>
</evidence>
<dbReference type="Pfam" id="PF00756">
    <property type="entry name" value="Esterase"/>
    <property type="match status" value="1"/>
</dbReference>
<dbReference type="EMBL" id="CP003156">
    <property type="protein sequence ID" value="AEV31321.1"/>
    <property type="molecule type" value="Genomic_DNA"/>
</dbReference>
<protein>
    <submittedName>
        <fullName evidence="3">Putative hydrolase of alpha/beta superfamily</fullName>
    </submittedName>
</protein>
<dbReference type="InterPro" id="IPR011990">
    <property type="entry name" value="TPR-like_helical_dom_sf"/>
</dbReference>
<organism evidence="3 4">
    <name type="scientific">Owenweeksia hongkongensis (strain DSM 17368 / CIP 108786 / JCM 12287 / NRRL B-23963 / UST20020801)</name>
    <dbReference type="NCBI Taxonomy" id="926562"/>
    <lineage>
        <taxon>Bacteria</taxon>
        <taxon>Pseudomonadati</taxon>
        <taxon>Bacteroidota</taxon>
        <taxon>Flavobacteriia</taxon>
        <taxon>Flavobacteriales</taxon>
        <taxon>Owenweeksiaceae</taxon>
        <taxon>Owenweeksia</taxon>
    </lineage>
</organism>
<keyword evidence="2 3" id="KW-0378">Hydrolase</keyword>
<dbReference type="Gene3D" id="3.40.50.1820">
    <property type="entry name" value="alpha/beta hydrolase"/>
    <property type="match status" value="1"/>
</dbReference>
<dbReference type="Pfam" id="PF13181">
    <property type="entry name" value="TPR_8"/>
    <property type="match status" value="1"/>
</dbReference>
<keyword evidence="4" id="KW-1185">Reference proteome</keyword>
<dbReference type="Proteomes" id="UP000005631">
    <property type="component" value="Chromosome"/>
</dbReference>
<dbReference type="OrthoDB" id="9784036at2"/>
<dbReference type="GO" id="GO:0016788">
    <property type="term" value="F:hydrolase activity, acting on ester bonds"/>
    <property type="evidence" value="ECO:0007669"/>
    <property type="project" value="TreeGrafter"/>
</dbReference>
<dbReference type="PANTHER" id="PTHR40841:SF2">
    <property type="entry name" value="SIDEROPHORE-DEGRADING ESTERASE (EUROFUNG)"/>
    <property type="match status" value="1"/>
</dbReference>
<dbReference type="KEGG" id="oho:Oweho_0299"/>
<accession>G8R7Z8</accession>
<dbReference type="SUPFAM" id="SSF53474">
    <property type="entry name" value="alpha/beta-Hydrolases"/>
    <property type="match status" value="1"/>
</dbReference>
<proteinExistence type="inferred from homology"/>
<sequence>MNTSIKFGSIHLIVLSLLIHLGAVAQKESTYLQQLGLKDSLYSKTLSETRTIYVQLPSGYNPENQREYPVVYLLDGEVLLPALSSVYENYYGGFMPEMILIGISNDHDRTKNLTPTTITTKYGMPFKEENGEAATFAQFLKEELIPFVENKYRATSYRTLVGHSYGGLFVCHELINDPKLFANYLAIDPSLDWDDQQLLKQAQKPLQVELEGKALFISMSGQLHMQDPTITIDNLMQDTSDFTLFSRSIVQFSNLLKEKGKGLKSYWKFYPNDIHGTVPLPSMLDGMLALFHWYQMEQTDKFNSPATPKDELYAIVKYRAKKLETHFGYPVPPYPEDLMNMSGYMNLDMGQPDKAKMFFELATEYYPTSGNAFDSLADYYESQKDYTNALKAVSKAYALSGSNYHKERMEAFGKKK</sequence>
<dbReference type="HOGENOM" id="CLU_039834_0_1_10"/>
<dbReference type="InterPro" id="IPR019734">
    <property type="entry name" value="TPR_rpt"/>
</dbReference>
<dbReference type="InterPro" id="IPR029058">
    <property type="entry name" value="AB_hydrolase_fold"/>
</dbReference>
<evidence type="ECO:0000313" key="4">
    <source>
        <dbReference type="Proteomes" id="UP000005631"/>
    </source>
</evidence>
<evidence type="ECO:0000256" key="2">
    <source>
        <dbReference type="ARBA" id="ARBA00022801"/>
    </source>
</evidence>
<dbReference type="eggNOG" id="COG2819">
    <property type="taxonomic scope" value="Bacteria"/>
</dbReference>
<gene>
    <name evidence="3" type="ordered locus">Oweho_0299</name>
</gene>
<dbReference type="PANTHER" id="PTHR40841">
    <property type="entry name" value="SIDEROPHORE TRIACETYLFUSARININE C ESTERASE"/>
    <property type="match status" value="1"/>
</dbReference>
<dbReference type="InterPro" id="IPR000801">
    <property type="entry name" value="Esterase-like"/>
</dbReference>
<dbReference type="AlphaFoldDB" id="G8R7Z8"/>
<dbReference type="PATRIC" id="fig|926562.3.peg.305"/>
<dbReference type="STRING" id="926562.Oweho_0299"/>
<dbReference type="InterPro" id="IPR052558">
    <property type="entry name" value="Siderophore_Hydrolase_D"/>
</dbReference>
<dbReference type="SUPFAM" id="SSF48452">
    <property type="entry name" value="TPR-like"/>
    <property type="match status" value="1"/>
</dbReference>
<reference evidence="3 4" key="1">
    <citation type="journal article" date="2012" name="Stand. Genomic Sci.">
        <title>Genome sequence of the orange-pigmented seawater bacterium Owenweeksia hongkongensis type strain (UST20020801(T)).</title>
        <authorList>
            <person name="Riedel T."/>
            <person name="Held B."/>
            <person name="Nolan M."/>
            <person name="Lucas S."/>
            <person name="Lapidus A."/>
            <person name="Tice H."/>
            <person name="Del Rio T.G."/>
            <person name="Cheng J.F."/>
            <person name="Han C."/>
            <person name="Tapia R."/>
            <person name="Goodwin L.A."/>
            <person name="Pitluck S."/>
            <person name="Liolios K."/>
            <person name="Mavromatis K."/>
            <person name="Pagani I."/>
            <person name="Ivanova N."/>
            <person name="Mikhailova N."/>
            <person name="Pati A."/>
            <person name="Chen A."/>
            <person name="Palaniappan K."/>
            <person name="Rohde M."/>
            <person name="Tindall B.J."/>
            <person name="Detter J.C."/>
            <person name="Goker M."/>
            <person name="Woyke T."/>
            <person name="Bristow J."/>
            <person name="Eisen J.A."/>
            <person name="Markowitz V."/>
            <person name="Hugenholtz P."/>
            <person name="Klenk H.P."/>
            <person name="Kyrpides N.C."/>
        </authorList>
    </citation>
    <scope>NUCLEOTIDE SEQUENCE</scope>
    <source>
        <strain evidence="4">DSM 17368 / JCM 12287 / NRRL B-23963</strain>
    </source>
</reference>
<evidence type="ECO:0000313" key="3">
    <source>
        <dbReference type="EMBL" id="AEV31321.1"/>
    </source>
</evidence>
<name>G8R7Z8_OWEHD</name>
<dbReference type="RefSeq" id="WP_014200682.1">
    <property type="nucleotide sequence ID" value="NC_016599.1"/>
</dbReference>
<dbReference type="eggNOG" id="COG0457">
    <property type="taxonomic scope" value="Bacteria"/>
</dbReference>